<geneLocation type="mitochondrion" evidence="8"/>
<dbReference type="Pfam" id="PF00253">
    <property type="entry name" value="Ribosomal_S14"/>
    <property type="match status" value="1"/>
</dbReference>
<comment type="similarity">
    <text evidence="2">Belongs to the universal ribosomal protein uS14 family.</text>
</comment>
<keyword evidence="5" id="KW-0687">Ribonucleoprotein</keyword>
<accession>M4QCR0</accession>
<dbReference type="AlphaFoldDB" id="M4QCR0"/>
<dbReference type="PANTHER" id="PTHR19836">
    <property type="entry name" value="30S RIBOSOMAL PROTEIN S14"/>
    <property type="match status" value="1"/>
</dbReference>
<dbReference type="InterPro" id="IPR018271">
    <property type="entry name" value="Ribosomal_uS14_CS"/>
</dbReference>
<dbReference type="FunFam" id="1.10.287.1480:FF:000001">
    <property type="entry name" value="30S ribosomal protein S14"/>
    <property type="match status" value="1"/>
</dbReference>
<organism evidence="8">
    <name type="scientific">Andalucia godoyi</name>
    <name type="common">Flagellate</name>
    <dbReference type="NCBI Taxonomy" id="505711"/>
    <lineage>
        <taxon>Eukaryota</taxon>
        <taxon>Discoba</taxon>
        <taxon>Jakobida</taxon>
        <taxon>Andalucina</taxon>
        <taxon>Andaluciidae</taxon>
        <taxon>Andalucia</taxon>
    </lineage>
</organism>
<evidence type="ECO:0000256" key="3">
    <source>
        <dbReference type="ARBA" id="ARBA00022980"/>
    </source>
</evidence>
<evidence type="ECO:0000256" key="4">
    <source>
        <dbReference type="ARBA" id="ARBA00023128"/>
    </source>
</evidence>
<sequence length="100" mass="11615">MSHNKMIKDQKIRQLVDHYEVKRAELKSIFYNQALPMTVREEAFAKLSKLPRNSSIVRIRNRCVLTGRGRGISQDFKVSRITLRELVSKGMIPGLKKSSW</sequence>
<dbReference type="GO" id="GO:0015935">
    <property type="term" value="C:small ribosomal subunit"/>
    <property type="evidence" value="ECO:0007669"/>
    <property type="project" value="TreeGrafter"/>
</dbReference>
<dbReference type="EMBL" id="KC353352">
    <property type="protein sequence ID" value="AGH23985.1"/>
    <property type="molecule type" value="Genomic_DNA"/>
</dbReference>
<keyword evidence="3 8" id="KW-0689">Ribosomal protein</keyword>
<evidence type="ECO:0000256" key="2">
    <source>
        <dbReference type="ARBA" id="ARBA00009083"/>
    </source>
</evidence>
<dbReference type="Gene3D" id="1.10.287.1480">
    <property type="match status" value="1"/>
</dbReference>
<dbReference type="GeneID" id="15332826"/>
<comment type="subcellular location">
    <subcellularLocation>
        <location evidence="1">Mitochondrion</location>
    </subcellularLocation>
</comment>
<dbReference type="GO" id="GO:0003735">
    <property type="term" value="F:structural constituent of ribosome"/>
    <property type="evidence" value="ECO:0007669"/>
    <property type="project" value="InterPro"/>
</dbReference>
<proteinExistence type="inferred from homology"/>
<dbReference type="GO" id="GO:0005739">
    <property type="term" value="C:mitochondrion"/>
    <property type="evidence" value="ECO:0007669"/>
    <property type="project" value="UniProtKB-SubCell"/>
</dbReference>
<gene>
    <name evidence="8" type="primary">rps14</name>
</gene>
<dbReference type="NCBIfam" id="NF006477">
    <property type="entry name" value="PRK08881.1"/>
    <property type="match status" value="1"/>
</dbReference>
<evidence type="ECO:0000256" key="1">
    <source>
        <dbReference type="ARBA" id="ARBA00004173"/>
    </source>
</evidence>
<evidence type="ECO:0000256" key="5">
    <source>
        <dbReference type="ARBA" id="ARBA00023274"/>
    </source>
</evidence>
<evidence type="ECO:0000256" key="7">
    <source>
        <dbReference type="ARBA" id="ARBA00042804"/>
    </source>
</evidence>
<keyword evidence="4 8" id="KW-0496">Mitochondrion</keyword>
<protein>
    <recommendedName>
        <fullName evidence="6">Small ribosomal subunit protein uS14m</fullName>
    </recommendedName>
    <alternativeName>
        <fullName evidence="7">Ribosomal protein S14, mitochondrial</fullName>
    </alternativeName>
</protein>
<dbReference type="PROSITE" id="PS00527">
    <property type="entry name" value="RIBOSOMAL_S14"/>
    <property type="match status" value="1"/>
</dbReference>
<dbReference type="PANTHER" id="PTHR19836:SF30">
    <property type="entry name" value="RIBOSOMAL PROTEIN S14"/>
    <property type="match status" value="1"/>
</dbReference>
<evidence type="ECO:0000256" key="6">
    <source>
        <dbReference type="ARBA" id="ARBA00040774"/>
    </source>
</evidence>
<dbReference type="GO" id="GO:0006412">
    <property type="term" value="P:translation"/>
    <property type="evidence" value="ECO:0007669"/>
    <property type="project" value="InterPro"/>
</dbReference>
<name>M4QCR0_ANDGO</name>
<dbReference type="SUPFAM" id="SSF57716">
    <property type="entry name" value="Glucocorticoid receptor-like (DNA-binding domain)"/>
    <property type="match status" value="1"/>
</dbReference>
<evidence type="ECO:0000313" key="8">
    <source>
        <dbReference type="EMBL" id="AGH23985.1"/>
    </source>
</evidence>
<dbReference type="RefSeq" id="YP_007890491.1">
    <property type="nucleotide sequence ID" value="NC_021124.1"/>
</dbReference>
<dbReference type="InterPro" id="IPR001209">
    <property type="entry name" value="Ribosomal_uS14"/>
</dbReference>
<reference evidence="8" key="1">
    <citation type="journal article" date="2013" name="Genome Biol. Evol.">
        <title>Strikingly bacteria-like and gene-rich mitochondrial genomes throughout jakobid protists.</title>
        <authorList>
            <person name="Burger G."/>
            <person name="Gray M.W."/>
            <person name="Forget L."/>
            <person name="Lang B.F."/>
        </authorList>
    </citation>
    <scope>NUCLEOTIDE SEQUENCE</scope>
    <source>
        <strain evidence="8">ATCC PRA-185</strain>
    </source>
</reference>